<keyword evidence="2" id="KW-1185">Reference proteome</keyword>
<organism evidence="1 2">
    <name type="scientific">Streptomyces natalensis ATCC 27448</name>
    <dbReference type="NCBI Taxonomy" id="1240678"/>
    <lineage>
        <taxon>Bacteria</taxon>
        <taxon>Bacillati</taxon>
        <taxon>Actinomycetota</taxon>
        <taxon>Actinomycetes</taxon>
        <taxon>Kitasatosporales</taxon>
        <taxon>Streptomycetaceae</taxon>
        <taxon>Streptomyces</taxon>
    </lineage>
</organism>
<dbReference type="EMBL" id="JRKI01000026">
    <property type="protein sequence ID" value="KIZ16999.1"/>
    <property type="molecule type" value="Genomic_DNA"/>
</dbReference>
<reference evidence="1 2" key="1">
    <citation type="submission" date="2014-09" db="EMBL/GenBank/DDBJ databases">
        <title>Draft genome sequence of Streptomyces natalensis ATCC 27448, producer of the antifungal pimaricin.</title>
        <authorList>
            <person name="Mendes M.V."/>
            <person name="Beites T."/>
            <person name="Pires S."/>
            <person name="Santos C.L."/>
            <person name="Moradas-Ferreira P."/>
        </authorList>
    </citation>
    <scope>NUCLEOTIDE SEQUENCE [LARGE SCALE GENOMIC DNA]</scope>
    <source>
        <strain evidence="1 2">ATCC 27448</strain>
    </source>
</reference>
<proteinExistence type="predicted"/>
<accession>A0A0D7CLA6</accession>
<gene>
    <name evidence="1" type="ORF">SNA_18770</name>
</gene>
<name>A0A0D7CLA6_9ACTN</name>
<evidence type="ECO:0000313" key="1">
    <source>
        <dbReference type="EMBL" id="KIZ16999.1"/>
    </source>
</evidence>
<dbReference type="Proteomes" id="UP000032458">
    <property type="component" value="Unassembled WGS sequence"/>
</dbReference>
<dbReference type="AlphaFoldDB" id="A0A0D7CLA6"/>
<dbReference type="PATRIC" id="fig|1240678.4.peg.3951"/>
<protein>
    <submittedName>
        <fullName evidence="1">Uncharacterized protein</fullName>
    </submittedName>
</protein>
<sequence length="140" mass="15540">MFAVSGIAVALVFGLQYWKNKSNEETDHYRTGTQAKTARDSMPRWLPDDATDVTIKLKGTRLDRILKATLPSGKPPVGCKPLEAGTKAEKPTLDASWFPDKASARAQFRCPSDPYKGTYYAYMDGKTLYAWFPTALGARD</sequence>
<evidence type="ECO:0000313" key="2">
    <source>
        <dbReference type="Proteomes" id="UP000032458"/>
    </source>
</evidence>
<comment type="caution">
    <text evidence="1">The sequence shown here is derived from an EMBL/GenBank/DDBJ whole genome shotgun (WGS) entry which is preliminary data.</text>
</comment>